<sequence length="86" mass="10191">METQFMKNTWCSGDQVEMNDFLIAETTSCVYLVRSPNMENSMEEELDRGRSFCDTRSSRHAQIRPWSRVTVAQQREEWNMSWGPHN</sequence>
<name>A0AAD5QQK1_PARTN</name>
<gene>
    <name evidence="1" type="ORF">KIN20_012623</name>
</gene>
<dbReference type="AlphaFoldDB" id="A0AAD5QQK1"/>
<evidence type="ECO:0000313" key="1">
    <source>
        <dbReference type="EMBL" id="KAJ1355286.1"/>
    </source>
</evidence>
<organism evidence="1 2">
    <name type="scientific">Parelaphostrongylus tenuis</name>
    <name type="common">Meningeal worm</name>
    <dbReference type="NCBI Taxonomy" id="148309"/>
    <lineage>
        <taxon>Eukaryota</taxon>
        <taxon>Metazoa</taxon>
        <taxon>Ecdysozoa</taxon>
        <taxon>Nematoda</taxon>
        <taxon>Chromadorea</taxon>
        <taxon>Rhabditida</taxon>
        <taxon>Rhabditina</taxon>
        <taxon>Rhabditomorpha</taxon>
        <taxon>Strongyloidea</taxon>
        <taxon>Metastrongylidae</taxon>
        <taxon>Parelaphostrongylus</taxon>
    </lineage>
</organism>
<evidence type="ECO:0000313" key="2">
    <source>
        <dbReference type="Proteomes" id="UP001196413"/>
    </source>
</evidence>
<reference evidence="1" key="1">
    <citation type="submission" date="2021-06" db="EMBL/GenBank/DDBJ databases">
        <title>Parelaphostrongylus tenuis whole genome reference sequence.</title>
        <authorList>
            <person name="Garwood T.J."/>
            <person name="Larsen P.A."/>
            <person name="Fountain-Jones N.M."/>
            <person name="Garbe J.R."/>
            <person name="Macchietto M.G."/>
            <person name="Kania S.A."/>
            <person name="Gerhold R.W."/>
            <person name="Richards J.E."/>
            <person name="Wolf T.M."/>
        </authorList>
    </citation>
    <scope>NUCLEOTIDE SEQUENCE</scope>
    <source>
        <strain evidence="1">MNPRO001-30</strain>
        <tissue evidence="1">Meninges</tissue>
    </source>
</reference>
<accession>A0AAD5QQK1</accession>
<keyword evidence="2" id="KW-1185">Reference proteome</keyword>
<comment type="caution">
    <text evidence="1">The sequence shown here is derived from an EMBL/GenBank/DDBJ whole genome shotgun (WGS) entry which is preliminary data.</text>
</comment>
<dbReference type="Proteomes" id="UP001196413">
    <property type="component" value="Unassembled WGS sequence"/>
</dbReference>
<protein>
    <submittedName>
        <fullName evidence="1">Uncharacterized protein</fullName>
    </submittedName>
</protein>
<proteinExistence type="predicted"/>
<dbReference type="EMBL" id="JAHQIW010002418">
    <property type="protein sequence ID" value="KAJ1355286.1"/>
    <property type="molecule type" value="Genomic_DNA"/>
</dbReference>